<reference evidence="2" key="1">
    <citation type="journal article" date="2023" name="Mol. Phylogenet. Evol.">
        <title>Genome-scale phylogeny and comparative genomics of the fungal order Sordariales.</title>
        <authorList>
            <person name="Hensen N."/>
            <person name="Bonometti L."/>
            <person name="Westerberg I."/>
            <person name="Brannstrom I.O."/>
            <person name="Guillou S."/>
            <person name="Cros-Aarteil S."/>
            <person name="Calhoun S."/>
            <person name="Haridas S."/>
            <person name="Kuo A."/>
            <person name="Mondo S."/>
            <person name="Pangilinan J."/>
            <person name="Riley R."/>
            <person name="LaButti K."/>
            <person name="Andreopoulos B."/>
            <person name="Lipzen A."/>
            <person name="Chen C."/>
            <person name="Yan M."/>
            <person name="Daum C."/>
            <person name="Ng V."/>
            <person name="Clum A."/>
            <person name="Steindorff A."/>
            <person name="Ohm R.A."/>
            <person name="Martin F."/>
            <person name="Silar P."/>
            <person name="Natvig D.O."/>
            <person name="Lalanne C."/>
            <person name="Gautier V."/>
            <person name="Ament-Velasquez S.L."/>
            <person name="Kruys A."/>
            <person name="Hutchinson M.I."/>
            <person name="Powell A.J."/>
            <person name="Barry K."/>
            <person name="Miller A.N."/>
            <person name="Grigoriev I.V."/>
            <person name="Debuchy R."/>
            <person name="Gladieux P."/>
            <person name="Hiltunen Thoren M."/>
            <person name="Johannesson H."/>
        </authorList>
    </citation>
    <scope>NUCLEOTIDE SEQUENCE</scope>
    <source>
        <strain evidence="2">CBS 232.78</strain>
    </source>
</reference>
<feature type="chain" id="PRO_5041968586" evidence="1">
    <location>
        <begin position="29"/>
        <end position="121"/>
    </location>
</feature>
<keyword evidence="3" id="KW-1185">Reference proteome</keyword>
<evidence type="ECO:0000313" key="3">
    <source>
        <dbReference type="Proteomes" id="UP001285441"/>
    </source>
</evidence>
<comment type="caution">
    <text evidence="2">The sequence shown here is derived from an EMBL/GenBank/DDBJ whole genome shotgun (WGS) entry which is preliminary data.</text>
</comment>
<keyword evidence="1" id="KW-0732">Signal</keyword>
<dbReference type="EMBL" id="JAULSW010000006">
    <property type="protein sequence ID" value="KAK3377938.1"/>
    <property type="molecule type" value="Genomic_DNA"/>
</dbReference>
<evidence type="ECO:0000256" key="1">
    <source>
        <dbReference type="SAM" id="SignalP"/>
    </source>
</evidence>
<reference evidence="2" key="2">
    <citation type="submission" date="2023-06" db="EMBL/GenBank/DDBJ databases">
        <authorList>
            <consortium name="Lawrence Berkeley National Laboratory"/>
            <person name="Haridas S."/>
            <person name="Hensen N."/>
            <person name="Bonometti L."/>
            <person name="Westerberg I."/>
            <person name="Brannstrom I.O."/>
            <person name="Guillou S."/>
            <person name="Cros-Aarteil S."/>
            <person name="Calhoun S."/>
            <person name="Kuo A."/>
            <person name="Mondo S."/>
            <person name="Pangilinan J."/>
            <person name="Riley R."/>
            <person name="LaButti K."/>
            <person name="Andreopoulos B."/>
            <person name="Lipzen A."/>
            <person name="Chen C."/>
            <person name="Yanf M."/>
            <person name="Daum C."/>
            <person name="Ng V."/>
            <person name="Clum A."/>
            <person name="Steindorff A."/>
            <person name="Ohm R."/>
            <person name="Martin F."/>
            <person name="Silar P."/>
            <person name="Natvig D."/>
            <person name="Lalanne C."/>
            <person name="Gautier V."/>
            <person name="Ament-velasquez S.L."/>
            <person name="Kruys A."/>
            <person name="Hutchinson M.I."/>
            <person name="Powell A.J."/>
            <person name="Barry K."/>
            <person name="Miller A.N."/>
            <person name="Grigoriev I.V."/>
            <person name="Debuchy R."/>
            <person name="Gladieux P."/>
            <person name="Thoren M.H."/>
            <person name="Johannesson H."/>
        </authorList>
    </citation>
    <scope>NUCLEOTIDE SEQUENCE</scope>
    <source>
        <strain evidence="2">CBS 232.78</strain>
    </source>
</reference>
<accession>A0AAE0NC61</accession>
<dbReference type="Proteomes" id="UP001285441">
    <property type="component" value="Unassembled WGS sequence"/>
</dbReference>
<proteinExistence type="predicted"/>
<feature type="signal peptide" evidence="1">
    <location>
        <begin position="1"/>
        <end position="28"/>
    </location>
</feature>
<sequence>MLPTSRAVAMSGFFYLSLLLSHSGSVRCLPTMDVTYQLPRTITTADQQQANDAAACEVSDIKCPSAGEPSCDERGVLYCQWAGGFIASAVGSCCRDANNKWIPERMWSFDEWLGNGKISSP</sequence>
<dbReference type="AlphaFoldDB" id="A0AAE0NC61"/>
<evidence type="ECO:0000313" key="2">
    <source>
        <dbReference type="EMBL" id="KAK3377938.1"/>
    </source>
</evidence>
<organism evidence="2 3">
    <name type="scientific">Podospora didyma</name>
    <dbReference type="NCBI Taxonomy" id="330526"/>
    <lineage>
        <taxon>Eukaryota</taxon>
        <taxon>Fungi</taxon>
        <taxon>Dikarya</taxon>
        <taxon>Ascomycota</taxon>
        <taxon>Pezizomycotina</taxon>
        <taxon>Sordariomycetes</taxon>
        <taxon>Sordariomycetidae</taxon>
        <taxon>Sordariales</taxon>
        <taxon>Podosporaceae</taxon>
        <taxon>Podospora</taxon>
    </lineage>
</organism>
<name>A0AAE0NC61_9PEZI</name>
<gene>
    <name evidence="2" type="ORF">B0H63DRAFT_230610</name>
</gene>
<protein>
    <submittedName>
        <fullName evidence="2">Uncharacterized protein</fullName>
    </submittedName>
</protein>